<evidence type="ECO:0000313" key="10">
    <source>
        <dbReference type="EMBL" id="CEG21381.1"/>
    </source>
</evidence>
<dbReference type="EC" id="2.9.1.1" evidence="8"/>
<dbReference type="InterPro" id="IPR004534">
    <property type="entry name" value="SelA_trans"/>
</dbReference>
<dbReference type="Pfam" id="PF03841">
    <property type="entry name" value="SelA"/>
    <property type="match status" value="1"/>
</dbReference>
<evidence type="ECO:0000256" key="9">
    <source>
        <dbReference type="PIRSR" id="PIRSR618319-50"/>
    </source>
</evidence>
<evidence type="ECO:0000256" key="8">
    <source>
        <dbReference type="HAMAP-Rule" id="MF_00423"/>
    </source>
</evidence>
<accession>A0A098EJ97</accession>
<dbReference type="EMBL" id="CCXS01000001">
    <property type="protein sequence ID" value="CEG21381.1"/>
    <property type="molecule type" value="Genomic_DNA"/>
</dbReference>
<comment type="pathway">
    <text evidence="8">Aminoacyl-tRNA biosynthesis; selenocysteinyl-tRNA(Sec) biosynthesis; selenocysteinyl-tRNA(Sec) from L-seryl-tRNA(Sec) (bacterial route): step 1/1.</text>
</comment>
<dbReference type="GO" id="GO:0001717">
    <property type="term" value="P:conversion of seryl-tRNAsec to selenocys-tRNAsec"/>
    <property type="evidence" value="ECO:0007669"/>
    <property type="project" value="UniProtKB-UniRule"/>
</dbReference>
<dbReference type="AlphaFoldDB" id="A0A098EJ97"/>
<dbReference type="InterPro" id="IPR015424">
    <property type="entry name" value="PyrdxlP-dep_Trfase"/>
</dbReference>
<evidence type="ECO:0000256" key="4">
    <source>
        <dbReference type="ARBA" id="ARBA00022898"/>
    </source>
</evidence>
<reference evidence="10 11" key="1">
    <citation type="submission" date="2014-09" db="EMBL/GenBank/DDBJ databases">
        <authorList>
            <person name="Urmite Genomes Urmite Genomes"/>
        </authorList>
    </citation>
    <scope>NUCLEOTIDE SEQUENCE [LARGE SCALE GENOMIC DNA]</scope>
    <source>
        <strain evidence="10 11">ES2</strain>
    </source>
</reference>
<keyword evidence="11" id="KW-1185">Reference proteome</keyword>
<name>A0A098EJ97_9BACL</name>
<dbReference type="GO" id="GO:0001514">
    <property type="term" value="P:selenocysteine incorporation"/>
    <property type="evidence" value="ECO:0007669"/>
    <property type="project" value="UniProtKB-UniRule"/>
</dbReference>
<comment type="subcellular location">
    <subcellularLocation>
        <location evidence="8">Cytoplasm</location>
    </subcellularLocation>
</comment>
<evidence type="ECO:0000256" key="3">
    <source>
        <dbReference type="ARBA" id="ARBA00022679"/>
    </source>
</evidence>
<dbReference type="Gene3D" id="3.40.640.10">
    <property type="entry name" value="Type I PLP-dependent aspartate aminotransferase-like (Major domain)"/>
    <property type="match status" value="1"/>
</dbReference>
<dbReference type="STRING" id="1499687.BN1080_00291"/>
<dbReference type="InterPro" id="IPR018319">
    <property type="entry name" value="SelA-like"/>
</dbReference>
<keyword evidence="4 8" id="KW-0663">Pyridoxal phosphate</keyword>
<keyword evidence="2 8" id="KW-0963">Cytoplasm</keyword>
<dbReference type="GO" id="GO:0004125">
    <property type="term" value="F:L-seryl-tRNA(Sec) selenium transferase activity"/>
    <property type="evidence" value="ECO:0007669"/>
    <property type="project" value="UniProtKB-UniRule"/>
</dbReference>
<keyword evidence="6 8" id="KW-0711">Selenium</keyword>
<evidence type="ECO:0000256" key="6">
    <source>
        <dbReference type="ARBA" id="ARBA00023266"/>
    </source>
</evidence>
<dbReference type="InterPro" id="IPR015421">
    <property type="entry name" value="PyrdxlP-dep_Trfase_major"/>
</dbReference>
<organism evidence="10 11">
    <name type="scientific">Planococcus massiliensis</name>
    <dbReference type="NCBI Taxonomy" id="1499687"/>
    <lineage>
        <taxon>Bacteria</taxon>
        <taxon>Bacillati</taxon>
        <taxon>Bacillota</taxon>
        <taxon>Bacilli</taxon>
        <taxon>Bacillales</taxon>
        <taxon>Caryophanaceae</taxon>
        <taxon>Planococcus</taxon>
    </lineage>
</organism>
<dbReference type="RefSeq" id="WP_052649838.1">
    <property type="nucleotide sequence ID" value="NZ_CCXS01000001.1"/>
</dbReference>
<dbReference type="HAMAP" id="MF_00423">
    <property type="entry name" value="SelA"/>
    <property type="match status" value="1"/>
</dbReference>
<dbReference type="Proteomes" id="UP000043699">
    <property type="component" value="Unassembled WGS sequence"/>
</dbReference>
<proteinExistence type="inferred from homology"/>
<dbReference type="PANTHER" id="PTHR32328">
    <property type="entry name" value="L-SERYL-TRNA(SEC) SELENIUM TRANSFERASE"/>
    <property type="match status" value="1"/>
</dbReference>
<evidence type="ECO:0000256" key="2">
    <source>
        <dbReference type="ARBA" id="ARBA00022490"/>
    </source>
</evidence>
<dbReference type="SUPFAM" id="SSF53383">
    <property type="entry name" value="PLP-dependent transferases"/>
    <property type="match status" value="1"/>
</dbReference>
<dbReference type="GO" id="GO:0005737">
    <property type="term" value="C:cytoplasm"/>
    <property type="evidence" value="ECO:0007669"/>
    <property type="project" value="UniProtKB-SubCell"/>
</dbReference>
<dbReference type="PANTHER" id="PTHR32328:SF0">
    <property type="entry name" value="L-SERYL-TRNA(SEC) SELENIUM TRANSFERASE"/>
    <property type="match status" value="1"/>
</dbReference>
<dbReference type="OrthoDB" id="9787096at2"/>
<dbReference type="Gene3D" id="3.90.1150.180">
    <property type="match status" value="1"/>
</dbReference>
<evidence type="ECO:0000313" key="11">
    <source>
        <dbReference type="Proteomes" id="UP000043699"/>
    </source>
</evidence>
<dbReference type="NCBIfam" id="TIGR00474">
    <property type="entry name" value="selA"/>
    <property type="match status" value="1"/>
</dbReference>
<dbReference type="UniPathway" id="UPA00906">
    <property type="reaction ID" value="UER00896"/>
</dbReference>
<evidence type="ECO:0000256" key="7">
    <source>
        <dbReference type="ARBA" id="ARBA00044507"/>
    </source>
</evidence>
<comment type="function">
    <text evidence="8">Converts seryl-tRNA(Sec) to selenocysteinyl-tRNA(Sec) required for selenoprotein biosynthesis.</text>
</comment>
<comment type="catalytic activity">
    <reaction evidence="8">
        <text>L-seryl-tRNA(Sec) + selenophosphate + H(+) = L-selenocysteinyl-tRNA(Sec) + phosphate</text>
        <dbReference type="Rhea" id="RHEA:22728"/>
        <dbReference type="Rhea" id="RHEA-COMP:9742"/>
        <dbReference type="Rhea" id="RHEA-COMP:9743"/>
        <dbReference type="ChEBI" id="CHEBI:15378"/>
        <dbReference type="ChEBI" id="CHEBI:16144"/>
        <dbReference type="ChEBI" id="CHEBI:43474"/>
        <dbReference type="ChEBI" id="CHEBI:78533"/>
        <dbReference type="ChEBI" id="CHEBI:78573"/>
        <dbReference type="EC" id="2.9.1.1"/>
    </reaction>
</comment>
<keyword evidence="5 8" id="KW-0648">Protein biosynthesis</keyword>
<comment type="cofactor">
    <cofactor evidence="1 8 9">
        <name>pyridoxal 5'-phosphate</name>
        <dbReference type="ChEBI" id="CHEBI:597326"/>
    </cofactor>
</comment>
<sequence>MRDYLREIPPVHELQKDARFIALVDEQQLTAGQATKFIQQEIHALRERLLYGKLPYEPENPDFPEMIFANAQKKAAKWNEDRLMRVINGTGTVLHTNLGRSKLSERAVEHVARTARHYSNLEYRVADGKRGSRHELIEELIKEVTGAEAAMVVNNNAAAVFLVLSALAKNREVIVSRGQLVEIGGSFRVSAIMEESGAHLVEVGTTNKTHLADYETALSEETAMIMKVHTSNFKMIGFTESVDTQNLVELKNNNEGLVFYEDLGSGALYDFKKHGIGDEPLVKEVIETGVDLVSFSGDKLLGGPQAGIIAGKKELIDRLKKHQLARVLRVDKMSFAALEETLKSYLSGEGKTLELPTVRDIMKPYEEIQKQTEDFAAEMALQADTFQIDIKESASQIGGGTMPGVELPTCIAAISHEHYSAQQLSKKLRNCHPPIIARIEDEKVCLDFRTIDSSEMLEIVNGFQKLQ</sequence>
<keyword evidence="3 8" id="KW-0808">Transferase</keyword>
<comment type="similarity">
    <text evidence="7 8">Belongs to the SelA family.</text>
</comment>
<evidence type="ECO:0000256" key="5">
    <source>
        <dbReference type="ARBA" id="ARBA00022917"/>
    </source>
</evidence>
<evidence type="ECO:0000256" key="1">
    <source>
        <dbReference type="ARBA" id="ARBA00001933"/>
    </source>
</evidence>
<gene>
    <name evidence="8 10" type="primary">selA</name>
    <name evidence="10" type="ORF">BN1080_00291</name>
</gene>
<feature type="modified residue" description="N6-(pyridoxal phosphate)lysine" evidence="8 9">
    <location>
        <position position="299"/>
    </location>
</feature>
<protein>
    <recommendedName>
        <fullName evidence="8">L-seryl-tRNA(Sec) selenium transferase</fullName>
        <ecNumber evidence="8">2.9.1.1</ecNumber>
    </recommendedName>
    <alternativeName>
        <fullName evidence="8">Selenocysteine synthase</fullName>
        <shortName evidence="8">Sec synthase</shortName>
    </alternativeName>
    <alternativeName>
        <fullName evidence="8">Selenocysteinyl-tRNA(Sec) synthase</fullName>
    </alternativeName>
</protein>